<comment type="caution">
    <text evidence="2">The sequence shown here is derived from an EMBL/GenBank/DDBJ whole genome shotgun (WGS) entry which is preliminary data.</text>
</comment>
<dbReference type="Proteomes" id="UP001366085">
    <property type="component" value="Unassembled WGS sequence"/>
</dbReference>
<evidence type="ECO:0000256" key="1">
    <source>
        <dbReference type="SAM" id="MobiDB-lite"/>
    </source>
</evidence>
<organism evidence="2 3">
    <name type="scientific">Microbacterium istanbulense</name>
    <dbReference type="NCBI Taxonomy" id="3122049"/>
    <lineage>
        <taxon>Bacteria</taxon>
        <taxon>Bacillati</taxon>
        <taxon>Actinomycetota</taxon>
        <taxon>Actinomycetes</taxon>
        <taxon>Micrococcales</taxon>
        <taxon>Microbacteriaceae</taxon>
        <taxon>Microbacterium</taxon>
    </lineage>
</organism>
<feature type="compositionally biased region" description="Basic and acidic residues" evidence="1">
    <location>
        <begin position="260"/>
        <end position="274"/>
    </location>
</feature>
<dbReference type="EMBL" id="JBBDGN010000011">
    <property type="protein sequence ID" value="MEJ1092347.1"/>
    <property type="molecule type" value="Genomic_DNA"/>
</dbReference>
<protein>
    <submittedName>
        <fullName evidence="2">Uncharacterized protein</fullName>
    </submittedName>
</protein>
<accession>A0ABU8LLZ2</accession>
<feature type="region of interest" description="Disordered" evidence="1">
    <location>
        <begin position="257"/>
        <end position="281"/>
    </location>
</feature>
<evidence type="ECO:0000313" key="3">
    <source>
        <dbReference type="Proteomes" id="UP001366085"/>
    </source>
</evidence>
<reference evidence="2 3" key="1">
    <citation type="submission" date="2024-02" db="EMBL/GenBank/DDBJ databases">
        <authorList>
            <person name="Saticioglu I.B."/>
        </authorList>
    </citation>
    <scope>NUCLEOTIDE SEQUENCE [LARGE SCALE GENOMIC DNA]</scope>
    <source>
        <strain evidence="2 3">Mu-43</strain>
    </source>
</reference>
<evidence type="ECO:0000313" key="2">
    <source>
        <dbReference type="EMBL" id="MEJ1092347.1"/>
    </source>
</evidence>
<feature type="region of interest" description="Disordered" evidence="1">
    <location>
        <begin position="306"/>
        <end position="355"/>
    </location>
</feature>
<dbReference type="RefSeq" id="WP_337320794.1">
    <property type="nucleotide sequence ID" value="NZ_JBBDGN010000011.1"/>
</dbReference>
<sequence>MEPTTHLLPEAHRVIRPVDAGESAFVGVLVADGDGVRVRVDVETVGAALWRYGDAAHVAGVRDLVRRSDGHDALLPWCAERVATFLARREGAGASLSPGEAVTLVASMLRGIEECGGEALVGVWWLADDARPLFVAGEGDAVIGATRTLVGQVRGVIADRALDRALAEIERMPDDHRVIRQRLAVWETNLTAHAAPRALQRDVFAPEPVTGIPLHRAHVAVPLDERAEAGVRGLIRRAADAVGRHAGAVGAIGRRLMPARGERAPRQHNRHDVSPRPGRAPRRRMVILAAGAGAIVLAAGLMWPQAPDSSQADEEVQTSTAQPADETAAQESPRPADATGAAAPPAGDTKSAAPDGTEAVATTLVSALASCRSEGDTNCAVAVAPGAGERVLAALMADVSAPDITPVEDYGDVAVVRLDANGERQMLVLVRQNDSWLVRDVYDVADQP</sequence>
<name>A0ABU8LLZ2_9MICO</name>
<feature type="compositionally biased region" description="Low complexity" evidence="1">
    <location>
        <begin position="336"/>
        <end position="349"/>
    </location>
</feature>
<keyword evidence="3" id="KW-1185">Reference proteome</keyword>
<proteinExistence type="predicted"/>
<gene>
    <name evidence="2" type="ORF">WDU93_11690</name>
</gene>